<feature type="compositionally biased region" description="Gly residues" evidence="2">
    <location>
        <begin position="85"/>
        <end position="110"/>
    </location>
</feature>
<evidence type="ECO:0000313" key="4">
    <source>
        <dbReference type="EMBL" id="MBB4045371.1"/>
    </source>
</evidence>
<comment type="caution">
    <text evidence="4">The sequence shown here is derived from an EMBL/GenBank/DDBJ whole genome shotgun (WGS) entry which is preliminary data.</text>
</comment>
<dbReference type="SMART" id="SM00360">
    <property type="entry name" value="RRM"/>
    <property type="match status" value="1"/>
</dbReference>
<dbReference type="Proteomes" id="UP000560658">
    <property type="component" value="Unassembled WGS sequence"/>
</dbReference>
<dbReference type="EMBL" id="JACIER010000014">
    <property type="protein sequence ID" value="MBB4045371.1"/>
    <property type="molecule type" value="Genomic_DNA"/>
</dbReference>
<dbReference type="RefSeq" id="WP_044162591.1">
    <property type="nucleotide sequence ID" value="NZ_JACIER010000014.1"/>
</dbReference>
<dbReference type="CDD" id="cd21608">
    <property type="entry name" value="RRM2_NsCP33_like"/>
    <property type="match status" value="1"/>
</dbReference>
<dbReference type="InterPro" id="IPR000504">
    <property type="entry name" value="RRM_dom"/>
</dbReference>
<dbReference type="InterPro" id="IPR052462">
    <property type="entry name" value="SLIRP/GR-RBP-like"/>
</dbReference>
<feature type="region of interest" description="Disordered" evidence="2">
    <location>
        <begin position="76"/>
        <end position="110"/>
    </location>
</feature>
<organism evidence="4 5">
    <name type="scientific">Bacteroides reticulotermitis</name>
    <dbReference type="NCBI Taxonomy" id="1133319"/>
    <lineage>
        <taxon>Bacteria</taxon>
        <taxon>Pseudomonadati</taxon>
        <taxon>Bacteroidota</taxon>
        <taxon>Bacteroidia</taxon>
        <taxon>Bacteroidales</taxon>
        <taxon>Bacteroidaceae</taxon>
        <taxon>Bacteroides</taxon>
    </lineage>
</organism>
<sequence>MNIYVSNLNFSTESENLQELFATYGEVTSAKIITDRETGRSRGFGFVEMPDDSEGQKAIDELNNTDFEGKTISVNVARPRTERSNGGGYGHGGGGYNRGGGNGGGYGRRY</sequence>
<dbReference type="GO" id="GO:0003723">
    <property type="term" value="F:RNA binding"/>
    <property type="evidence" value="ECO:0007669"/>
    <property type="project" value="UniProtKB-KW"/>
</dbReference>
<evidence type="ECO:0000256" key="1">
    <source>
        <dbReference type="ARBA" id="ARBA00022884"/>
    </source>
</evidence>
<keyword evidence="1" id="KW-0694">RNA-binding</keyword>
<evidence type="ECO:0000256" key="2">
    <source>
        <dbReference type="SAM" id="MobiDB-lite"/>
    </source>
</evidence>
<name>A0A840D2W7_9BACE</name>
<dbReference type="Gene3D" id="3.30.70.330">
    <property type="match status" value="1"/>
</dbReference>
<dbReference type="InterPro" id="IPR048289">
    <property type="entry name" value="RRM2_NsCP33-like"/>
</dbReference>
<proteinExistence type="predicted"/>
<evidence type="ECO:0000259" key="3">
    <source>
        <dbReference type="PROSITE" id="PS50102"/>
    </source>
</evidence>
<dbReference type="Pfam" id="PF00076">
    <property type="entry name" value="RRM_1"/>
    <property type="match status" value="1"/>
</dbReference>
<dbReference type="AlphaFoldDB" id="A0A840D2W7"/>
<gene>
    <name evidence="4" type="ORF">GGR06_003183</name>
</gene>
<keyword evidence="5" id="KW-1185">Reference proteome</keyword>
<dbReference type="SUPFAM" id="SSF54928">
    <property type="entry name" value="RNA-binding domain, RBD"/>
    <property type="match status" value="1"/>
</dbReference>
<reference evidence="4" key="1">
    <citation type="submission" date="2020-08" db="EMBL/GenBank/DDBJ databases">
        <title>Genomic Encyclopedia of Type Strains, Phase IV (KMG-IV): sequencing the most valuable type-strain genomes for metagenomic binning, comparative biology and taxonomic classification.</title>
        <authorList>
            <person name="Goeker M."/>
        </authorList>
    </citation>
    <scope>NUCLEOTIDE SEQUENCE [LARGE SCALE GENOMIC DNA]</scope>
    <source>
        <strain evidence="4">DSM 105720</strain>
    </source>
</reference>
<evidence type="ECO:0000313" key="5">
    <source>
        <dbReference type="Proteomes" id="UP000560658"/>
    </source>
</evidence>
<dbReference type="InterPro" id="IPR035979">
    <property type="entry name" value="RBD_domain_sf"/>
</dbReference>
<dbReference type="PROSITE" id="PS50102">
    <property type="entry name" value="RRM"/>
    <property type="match status" value="1"/>
</dbReference>
<feature type="domain" description="RRM" evidence="3">
    <location>
        <begin position="1"/>
        <end position="79"/>
    </location>
</feature>
<dbReference type="PANTHER" id="PTHR48027">
    <property type="entry name" value="HETEROGENEOUS NUCLEAR RIBONUCLEOPROTEIN 87F-RELATED"/>
    <property type="match status" value="1"/>
</dbReference>
<dbReference type="InterPro" id="IPR012677">
    <property type="entry name" value="Nucleotide-bd_a/b_plait_sf"/>
</dbReference>
<accession>A0A840D2W7</accession>
<protein>
    <submittedName>
        <fullName evidence="4">RNA recognition motif-containing protein</fullName>
    </submittedName>
</protein>